<protein>
    <submittedName>
        <fullName evidence="1">Ornithine cyclodeaminase family protein</fullName>
    </submittedName>
</protein>
<accession>A0ABV9CDY1</accession>
<dbReference type="PANTHER" id="PTHR13812">
    <property type="entry name" value="KETIMINE REDUCTASE MU-CRYSTALLIN"/>
    <property type="match status" value="1"/>
</dbReference>
<proteinExistence type="predicted"/>
<keyword evidence="2" id="KW-1185">Reference proteome</keyword>
<name>A0ABV9CDY1_9ACTN</name>
<sequence>MLFLDSEAVRKALPMERAIGLMAGVMRAYSGGEVTQPLRTILRPPGDGGVFAAMPCHVTGDLPGYGLKAIMLRPGNRDKGLPVHIGVVLVFDPETGFPLALLDGAELTAIRTAAVSAVATGALALPGAGDLAVIGSGVQARSHLSALALVRDLRRVRVYSPTRERAEDYRRWAASWLPVPVEVMPSAGDALAGADLVCTATSAKEPVVAGRDLTPGAHVNAVGASVADARELSGDAVARCAVFVDSRESAANESGDLRVPLAEGLIGPGHVLAELGEVLLGRHAGRRDPGEITLYKSLGMAAQDIVSGFAAARSARELGLGVDVPYGAP</sequence>
<evidence type="ECO:0000313" key="2">
    <source>
        <dbReference type="Proteomes" id="UP001596004"/>
    </source>
</evidence>
<dbReference type="Gene3D" id="3.30.1780.10">
    <property type="entry name" value="ornithine cyclodeaminase, domain 1"/>
    <property type="match status" value="1"/>
</dbReference>
<dbReference type="SUPFAM" id="SSF51735">
    <property type="entry name" value="NAD(P)-binding Rossmann-fold domains"/>
    <property type="match status" value="1"/>
</dbReference>
<dbReference type="EMBL" id="JBHSFP010000005">
    <property type="protein sequence ID" value="MFC4531106.1"/>
    <property type="molecule type" value="Genomic_DNA"/>
</dbReference>
<comment type="caution">
    <text evidence="1">The sequence shown here is derived from an EMBL/GenBank/DDBJ whole genome shotgun (WGS) entry which is preliminary data.</text>
</comment>
<dbReference type="InterPro" id="IPR036291">
    <property type="entry name" value="NAD(P)-bd_dom_sf"/>
</dbReference>
<dbReference type="Gene3D" id="3.40.50.720">
    <property type="entry name" value="NAD(P)-binding Rossmann-like Domain"/>
    <property type="match status" value="1"/>
</dbReference>
<reference evidence="2" key="1">
    <citation type="journal article" date="2019" name="Int. J. Syst. Evol. Microbiol.">
        <title>The Global Catalogue of Microorganisms (GCM) 10K type strain sequencing project: providing services to taxonomists for standard genome sequencing and annotation.</title>
        <authorList>
            <consortium name="The Broad Institute Genomics Platform"/>
            <consortium name="The Broad Institute Genome Sequencing Center for Infectious Disease"/>
            <person name="Wu L."/>
            <person name="Ma J."/>
        </authorList>
    </citation>
    <scope>NUCLEOTIDE SEQUENCE [LARGE SCALE GENOMIC DNA]</scope>
    <source>
        <strain evidence="2">CGMCC 4.7132</strain>
    </source>
</reference>
<organism evidence="1 2">
    <name type="scientific">Sphaerisporangium dianthi</name>
    <dbReference type="NCBI Taxonomy" id="1436120"/>
    <lineage>
        <taxon>Bacteria</taxon>
        <taxon>Bacillati</taxon>
        <taxon>Actinomycetota</taxon>
        <taxon>Actinomycetes</taxon>
        <taxon>Streptosporangiales</taxon>
        <taxon>Streptosporangiaceae</taxon>
        <taxon>Sphaerisporangium</taxon>
    </lineage>
</organism>
<dbReference type="PANTHER" id="PTHR13812:SF19">
    <property type="entry name" value="KETIMINE REDUCTASE MU-CRYSTALLIN"/>
    <property type="match status" value="1"/>
</dbReference>
<dbReference type="Pfam" id="PF02423">
    <property type="entry name" value="OCD_Mu_crystall"/>
    <property type="match status" value="1"/>
</dbReference>
<gene>
    <name evidence="1" type="ORF">ACFO60_10065</name>
</gene>
<dbReference type="InterPro" id="IPR023401">
    <property type="entry name" value="ODC_N"/>
</dbReference>
<dbReference type="Proteomes" id="UP001596004">
    <property type="component" value="Unassembled WGS sequence"/>
</dbReference>
<dbReference type="PIRSF" id="PIRSF001439">
    <property type="entry name" value="CryM"/>
    <property type="match status" value="1"/>
</dbReference>
<evidence type="ECO:0000313" key="1">
    <source>
        <dbReference type="EMBL" id="MFC4531106.1"/>
    </source>
</evidence>
<dbReference type="InterPro" id="IPR003462">
    <property type="entry name" value="ODC_Mu_crystall"/>
</dbReference>
<dbReference type="RefSeq" id="WP_380839428.1">
    <property type="nucleotide sequence ID" value="NZ_JBHSFP010000005.1"/>
</dbReference>